<reference evidence="3 4" key="2">
    <citation type="journal article" date="2024" name="Insects">
        <title>An Improved Chromosome-Level Genome Assembly of the Firefly Pyrocoelia pectoralis.</title>
        <authorList>
            <person name="Fu X."/>
            <person name="Meyer-Rochow V.B."/>
            <person name="Ballantyne L."/>
            <person name="Zhu X."/>
        </authorList>
    </citation>
    <scope>NUCLEOTIDE SEQUENCE [LARGE SCALE GENOMIC DNA]</scope>
    <source>
        <strain evidence="3">XCY_ONT2</strain>
    </source>
</reference>
<dbReference type="EMBL" id="JAVRBK010000008">
    <property type="protein sequence ID" value="KAK5639923.1"/>
    <property type="molecule type" value="Genomic_DNA"/>
</dbReference>
<accession>A0AAN7VB89</accession>
<feature type="compositionally biased region" description="Low complexity" evidence="1">
    <location>
        <begin position="333"/>
        <end position="358"/>
    </location>
</feature>
<dbReference type="AlphaFoldDB" id="A0AAN7VB89"/>
<dbReference type="Proteomes" id="UP001329430">
    <property type="component" value="Chromosome 7"/>
</dbReference>
<evidence type="ECO:0000313" key="2">
    <source>
        <dbReference type="EMBL" id="KAK5639923.1"/>
    </source>
</evidence>
<evidence type="ECO:0000313" key="4">
    <source>
        <dbReference type="Proteomes" id="UP001329430"/>
    </source>
</evidence>
<sequence length="372" mass="43432">MVQWENIKRFNTEIDKFISNVRKDNQNRRKNCEQTIRRLGELEKFKIEFESIKLGIREEINKSREVELIRQVREASERIDNKILEVSNLLRDRLTQIGVTEKMGESFDLKTACSLLPRMDGTEDGTKQLIDSIRLYADLLKDEDHKVLINYVLKTRITENAKIRLNKVYETVERLTNDIRENFISKQSAIVLAGQLHNMTQQNQSIEKFGEKLEQLLSNLSIAQAGQDDAALRILYNVNEKNAINVFCNGLRNPELRTIVKSRNCEKLRDAITIAKNEEVNEPSANLFHFNRRVTQHPFQKFRYPTNRARYSGYSYRGNGNFNNRQAMGNRKQVQQTSTTQQSNYRNRGGRFSFNRGTNGVRDTIGNRFFRA</sequence>
<protein>
    <submittedName>
        <fullName evidence="3">Uncharacterized protein</fullName>
    </submittedName>
</protein>
<dbReference type="Proteomes" id="UP001329430">
    <property type="component" value="Chromosome 8"/>
</dbReference>
<feature type="region of interest" description="Disordered" evidence="1">
    <location>
        <begin position="318"/>
        <end position="358"/>
    </location>
</feature>
<gene>
    <name evidence="3" type="ORF">RI129_009226</name>
    <name evidence="2" type="ORF">RI129_010734</name>
</gene>
<proteinExistence type="predicted"/>
<dbReference type="EMBL" id="JAVRBK010000007">
    <property type="protein sequence ID" value="KAK5640679.1"/>
    <property type="molecule type" value="Genomic_DNA"/>
</dbReference>
<keyword evidence="4" id="KW-1185">Reference proteome</keyword>
<comment type="caution">
    <text evidence="3">The sequence shown here is derived from an EMBL/GenBank/DDBJ whole genome shotgun (WGS) entry which is preliminary data.</text>
</comment>
<evidence type="ECO:0000256" key="1">
    <source>
        <dbReference type="SAM" id="MobiDB-lite"/>
    </source>
</evidence>
<feature type="compositionally biased region" description="Polar residues" evidence="1">
    <location>
        <begin position="318"/>
        <end position="327"/>
    </location>
</feature>
<organism evidence="3 4">
    <name type="scientific">Pyrocoelia pectoralis</name>
    <dbReference type="NCBI Taxonomy" id="417401"/>
    <lineage>
        <taxon>Eukaryota</taxon>
        <taxon>Metazoa</taxon>
        <taxon>Ecdysozoa</taxon>
        <taxon>Arthropoda</taxon>
        <taxon>Hexapoda</taxon>
        <taxon>Insecta</taxon>
        <taxon>Pterygota</taxon>
        <taxon>Neoptera</taxon>
        <taxon>Endopterygota</taxon>
        <taxon>Coleoptera</taxon>
        <taxon>Polyphaga</taxon>
        <taxon>Elateriformia</taxon>
        <taxon>Elateroidea</taxon>
        <taxon>Lampyridae</taxon>
        <taxon>Lampyrinae</taxon>
        <taxon>Pyrocoelia</taxon>
    </lineage>
</organism>
<name>A0AAN7VB89_9COLE</name>
<reference evidence="3" key="1">
    <citation type="submission" date="2023-06" db="EMBL/GenBank/DDBJ databases">
        <authorList>
            <person name="Fu X."/>
            <person name="Zhu X."/>
        </authorList>
    </citation>
    <scope>NUCLEOTIDE SEQUENCE</scope>
    <source>
        <strain evidence="3">XCY_ONT2</strain>
        <tissue evidence="3">Whole body</tissue>
    </source>
</reference>
<evidence type="ECO:0000313" key="3">
    <source>
        <dbReference type="EMBL" id="KAK5640679.1"/>
    </source>
</evidence>